<feature type="transmembrane region" description="Helical" evidence="6">
    <location>
        <begin position="22"/>
        <end position="43"/>
    </location>
</feature>
<evidence type="ECO:0000256" key="4">
    <source>
        <dbReference type="ARBA" id="ARBA00022833"/>
    </source>
</evidence>
<keyword evidence="2" id="KW-0479">Metal-binding</keyword>
<feature type="region of interest" description="Disordered" evidence="5">
    <location>
        <begin position="53"/>
        <end position="99"/>
    </location>
</feature>
<sequence length="308" mass="32206">MYPDFEPDGGRPPRRPSTGMHLFRNLLLVAIAAVVALLVSGFLRGDPRITSLFPALPGATRESPATNTRPGTAGTAAPGGTKEQDDDAPPPGLEEAGQPLLTPVKPAEENSSYKFLATNADGTPVGYSPCRPVHYVVNAELAPAGSEGLLEDAVAKISAATGLKFINDGTTKEKPSEKREAYQPALYGDRWAPLLLSWTTPETSPALAGKVIGTGGSTAYSFGGGPRSYVSGRLDLDTPQITELLALPGGADYVSAVMQHELGHVVGLDHVDDPVQLMYPEIGAPDGLAAGDLTGLYKLHSAPCRDDL</sequence>
<evidence type="ECO:0000256" key="1">
    <source>
        <dbReference type="ARBA" id="ARBA00022670"/>
    </source>
</evidence>
<organism evidence="8 9">
    <name type="scientific">Arthrobacter cupressi</name>
    <dbReference type="NCBI Taxonomy" id="1045773"/>
    <lineage>
        <taxon>Bacteria</taxon>
        <taxon>Bacillati</taxon>
        <taxon>Actinomycetota</taxon>
        <taxon>Actinomycetes</taxon>
        <taxon>Micrococcales</taxon>
        <taxon>Micrococcaceae</taxon>
        <taxon>Arthrobacter</taxon>
    </lineage>
</organism>
<accession>A0A1G8I728</accession>
<dbReference type="Gene3D" id="3.40.390.10">
    <property type="entry name" value="Collagenase (Catalytic Domain)"/>
    <property type="match status" value="1"/>
</dbReference>
<dbReference type="InterPro" id="IPR024079">
    <property type="entry name" value="MetalloPept_cat_dom_sf"/>
</dbReference>
<feature type="domain" description="Peptidase M10 metallopeptidase" evidence="7">
    <location>
        <begin position="248"/>
        <end position="296"/>
    </location>
</feature>
<dbReference type="GO" id="GO:0031012">
    <property type="term" value="C:extracellular matrix"/>
    <property type="evidence" value="ECO:0007669"/>
    <property type="project" value="InterPro"/>
</dbReference>
<evidence type="ECO:0000256" key="6">
    <source>
        <dbReference type="SAM" id="Phobius"/>
    </source>
</evidence>
<dbReference type="SUPFAM" id="SSF55486">
    <property type="entry name" value="Metalloproteases ('zincins'), catalytic domain"/>
    <property type="match status" value="1"/>
</dbReference>
<evidence type="ECO:0000256" key="2">
    <source>
        <dbReference type="ARBA" id="ARBA00022723"/>
    </source>
</evidence>
<evidence type="ECO:0000256" key="5">
    <source>
        <dbReference type="SAM" id="MobiDB-lite"/>
    </source>
</evidence>
<keyword evidence="1" id="KW-0645">Protease</keyword>
<dbReference type="InterPro" id="IPR001818">
    <property type="entry name" value="Pept_M10_metallopeptidase"/>
</dbReference>
<dbReference type="AlphaFoldDB" id="A0A1G8I728"/>
<keyword evidence="9" id="KW-1185">Reference proteome</keyword>
<keyword evidence="6" id="KW-1133">Transmembrane helix</keyword>
<name>A0A1G8I728_9MICC</name>
<dbReference type="Pfam" id="PF00413">
    <property type="entry name" value="Peptidase_M10"/>
    <property type="match status" value="1"/>
</dbReference>
<dbReference type="GO" id="GO:0006508">
    <property type="term" value="P:proteolysis"/>
    <property type="evidence" value="ECO:0007669"/>
    <property type="project" value="UniProtKB-KW"/>
</dbReference>
<evidence type="ECO:0000259" key="7">
    <source>
        <dbReference type="Pfam" id="PF00413"/>
    </source>
</evidence>
<dbReference type="Proteomes" id="UP000182130">
    <property type="component" value="Unassembled WGS sequence"/>
</dbReference>
<dbReference type="GO" id="GO:0008270">
    <property type="term" value="F:zinc ion binding"/>
    <property type="evidence" value="ECO:0007669"/>
    <property type="project" value="InterPro"/>
</dbReference>
<dbReference type="RefSeq" id="WP_373366894.1">
    <property type="nucleotide sequence ID" value="NZ_FNEI01000001.1"/>
</dbReference>
<protein>
    <submittedName>
        <fullName evidence="8">Matrixin</fullName>
    </submittedName>
</protein>
<gene>
    <name evidence="8" type="ORF">SAMN05216555_101146</name>
</gene>
<dbReference type="EMBL" id="FNEI01000001">
    <property type="protein sequence ID" value="SDI14644.1"/>
    <property type="molecule type" value="Genomic_DNA"/>
</dbReference>
<dbReference type="STRING" id="1045773.SAMN05216555_101146"/>
<proteinExistence type="predicted"/>
<dbReference type="GO" id="GO:0004222">
    <property type="term" value="F:metalloendopeptidase activity"/>
    <property type="evidence" value="ECO:0007669"/>
    <property type="project" value="InterPro"/>
</dbReference>
<reference evidence="9" key="1">
    <citation type="submission" date="2016-10" db="EMBL/GenBank/DDBJ databases">
        <authorList>
            <person name="Varghese N."/>
            <person name="Submissions S."/>
        </authorList>
    </citation>
    <scope>NUCLEOTIDE SEQUENCE [LARGE SCALE GENOMIC DNA]</scope>
    <source>
        <strain evidence="9">CGMCC 1.10783</strain>
    </source>
</reference>
<feature type="compositionally biased region" description="Low complexity" evidence="5">
    <location>
        <begin position="64"/>
        <end position="81"/>
    </location>
</feature>
<evidence type="ECO:0000313" key="9">
    <source>
        <dbReference type="Proteomes" id="UP000182130"/>
    </source>
</evidence>
<keyword evidence="6" id="KW-0812">Transmembrane</keyword>
<keyword evidence="6" id="KW-0472">Membrane</keyword>
<evidence type="ECO:0000313" key="8">
    <source>
        <dbReference type="EMBL" id="SDI14644.1"/>
    </source>
</evidence>
<keyword evidence="4" id="KW-0862">Zinc</keyword>
<keyword evidence="3" id="KW-0378">Hydrolase</keyword>
<evidence type="ECO:0000256" key="3">
    <source>
        <dbReference type="ARBA" id="ARBA00022801"/>
    </source>
</evidence>